<dbReference type="GO" id="GO:0006814">
    <property type="term" value="P:sodium ion transport"/>
    <property type="evidence" value="ECO:0007669"/>
    <property type="project" value="UniProtKB-KW"/>
</dbReference>
<dbReference type="AlphaFoldDB" id="A0AAQ4ENP8"/>
<keyword evidence="3" id="KW-0813">Transport</keyword>
<evidence type="ECO:0000256" key="7">
    <source>
        <dbReference type="ARBA" id="ARBA00023053"/>
    </source>
</evidence>
<dbReference type="GO" id="GO:0015293">
    <property type="term" value="F:symporter activity"/>
    <property type="evidence" value="ECO:0007669"/>
    <property type="project" value="TreeGrafter"/>
</dbReference>
<feature type="transmembrane region" description="Helical" evidence="12">
    <location>
        <begin position="342"/>
        <end position="365"/>
    </location>
</feature>
<evidence type="ECO:0000313" key="13">
    <source>
        <dbReference type="EMBL" id="KAK8776386.1"/>
    </source>
</evidence>
<organism evidence="13 14">
    <name type="scientific">Amblyomma americanum</name>
    <name type="common">Lone star tick</name>
    <dbReference type="NCBI Taxonomy" id="6943"/>
    <lineage>
        <taxon>Eukaryota</taxon>
        <taxon>Metazoa</taxon>
        <taxon>Ecdysozoa</taxon>
        <taxon>Arthropoda</taxon>
        <taxon>Chelicerata</taxon>
        <taxon>Arachnida</taxon>
        <taxon>Acari</taxon>
        <taxon>Parasitiformes</taxon>
        <taxon>Ixodida</taxon>
        <taxon>Ixodoidea</taxon>
        <taxon>Ixodidae</taxon>
        <taxon>Amblyomminae</taxon>
        <taxon>Amblyomma</taxon>
    </lineage>
</organism>
<comment type="subcellular location">
    <subcellularLocation>
        <location evidence="1">Cell membrane</location>
        <topology evidence="1">Multi-pass membrane protein</topology>
    </subcellularLocation>
</comment>
<comment type="similarity">
    <text evidence="2 11">Belongs to the sodium:solute symporter (SSF) (TC 2.A.21) family.</text>
</comment>
<reference evidence="13 14" key="1">
    <citation type="journal article" date="2023" name="Arcadia Sci">
        <title>De novo assembly of a long-read Amblyomma americanum tick genome.</title>
        <authorList>
            <person name="Chou S."/>
            <person name="Poskanzer K.E."/>
            <person name="Rollins M."/>
            <person name="Thuy-Boun P.S."/>
        </authorList>
    </citation>
    <scope>NUCLEOTIDE SEQUENCE [LARGE SCALE GENOMIC DNA]</scope>
    <source>
        <strain evidence="13">F_SG_1</strain>
        <tissue evidence="13">Salivary glands</tissue>
    </source>
</reference>
<evidence type="ECO:0000256" key="4">
    <source>
        <dbReference type="ARBA" id="ARBA00022475"/>
    </source>
</evidence>
<evidence type="ECO:0000256" key="11">
    <source>
        <dbReference type="RuleBase" id="RU362091"/>
    </source>
</evidence>
<comment type="caution">
    <text evidence="13">The sequence shown here is derived from an EMBL/GenBank/DDBJ whole genome shotgun (WGS) entry which is preliminary data.</text>
</comment>
<feature type="transmembrane region" description="Helical" evidence="12">
    <location>
        <begin position="116"/>
        <end position="138"/>
    </location>
</feature>
<keyword evidence="4" id="KW-1003">Cell membrane</keyword>
<feature type="transmembrane region" description="Helical" evidence="12">
    <location>
        <begin position="371"/>
        <end position="391"/>
    </location>
</feature>
<dbReference type="InterPro" id="IPR001734">
    <property type="entry name" value="Na/solute_symporter"/>
</dbReference>
<keyword evidence="6 12" id="KW-1133">Transmembrane helix</keyword>
<sequence>MDDGEVMYSSTHEWQPKPIEQFLAGRDHISRLLETFFHDGTFLDIAVLVAVWCAPLGLPWSTKLIGRATLTRARVVYLRLRFDNKVGIAACIIYFILTQTLGAVGIYSAATAVSTVFSVPLVYTNILIGLAGTTYTALGGLRSVVWADCIQAAVMIASPVTIIAKVIYDSSGVSPPLRPMADFNVNQYLVGGHFVMSSDDNTWTVLAASAPYALLRASFDHMAVQRFMAARTLSDAQWIAAKGALYLALVFALIALAALALIYWYRDCDPLLYGAITSYDQIVPLYMRESLSDITMLRGLFLAGLVSASTSTVSSVINSHAATFYTDIIAPFVKIDERKSVILIRILAFASGGLMTVYAIFVPFIGSATPLFVSLFCSGSGPFSGLILLAMSSPWVNAKAASWACLLVCGLQLWHGLGRKLSGFTASPFLYGTLDRCPALTSNNTFLALHSSLRQSQNVFPLYKLSFFWISLAGAVLTILLGNLFSLATGGFKTTSENLHLTSSFFLQIWRRVDFLRRRLQLDETTCETGAADELEGGDNERTALGHQLRPLSAAQDCAERIIVKDDMTNTVPNSQF</sequence>
<evidence type="ECO:0000256" key="3">
    <source>
        <dbReference type="ARBA" id="ARBA00022448"/>
    </source>
</evidence>
<feature type="transmembrane region" description="Helical" evidence="12">
    <location>
        <begin position="45"/>
        <end position="65"/>
    </location>
</feature>
<evidence type="ECO:0000256" key="10">
    <source>
        <dbReference type="ARBA" id="ARBA00023201"/>
    </source>
</evidence>
<feature type="transmembrane region" description="Helical" evidence="12">
    <location>
        <begin position="244"/>
        <end position="265"/>
    </location>
</feature>
<evidence type="ECO:0000256" key="8">
    <source>
        <dbReference type="ARBA" id="ARBA00023065"/>
    </source>
</evidence>
<dbReference type="EMBL" id="JARKHS020013022">
    <property type="protein sequence ID" value="KAK8776386.1"/>
    <property type="molecule type" value="Genomic_DNA"/>
</dbReference>
<feature type="transmembrane region" description="Helical" evidence="12">
    <location>
        <begin position="300"/>
        <end position="321"/>
    </location>
</feature>
<keyword evidence="14" id="KW-1185">Reference proteome</keyword>
<proteinExistence type="inferred from homology"/>
<keyword evidence="8" id="KW-0406">Ion transport</keyword>
<feature type="transmembrane region" description="Helical" evidence="12">
    <location>
        <begin position="400"/>
        <end position="417"/>
    </location>
</feature>
<evidence type="ECO:0000256" key="2">
    <source>
        <dbReference type="ARBA" id="ARBA00006434"/>
    </source>
</evidence>
<dbReference type="InterPro" id="IPR038377">
    <property type="entry name" value="Na/Glc_symporter_sf"/>
</dbReference>
<evidence type="ECO:0000256" key="5">
    <source>
        <dbReference type="ARBA" id="ARBA00022692"/>
    </source>
</evidence>
<feature type="transmembrane region" description="Helical" evidence="12">
    <location>
        <begin position="86"/>
        <end position="110"/>
    </location>
</feature>
<dbReference type="PANTHER" id="PTHR42985">
    <property type="entry name" value="SODIUM-COUPLED MONOCARBOXYLATE TRANSPORTER"/>
    <property type="match status" value="1"/>
</dbReference>
<protein>
    <recommendedName>
        <fullName evidence="15">Sodium-dependent multivitamin transporter</fullName>
    </recommendedName>
</protein>
<evidence type="ECO:0000256" key="9">
    <source>
        <dbReference type="ARBA" id="ARBA00023136"/>
    </source>
</evidence>
<dbReference type="PROSITE" id="PS50283">
    <property type="entry name" value="NA_SOLUT_SYMP_3"/>
    <property type="match status" value="1"/>
</dbReference>
<dbReference type="Pfam" id="PF00474">
    <property type="entry name" value="SSF"/>
    <property type="match status" value="1"/>
</dbReference>
<dbReference type="GO" id="GO:0005886">
    <property type="term" value="C:plasma membrane"/>
    <property type="evidence" value="ECO:0007669"/>
    <property type="project" value="UniProtKB-SubCell"/>
</dbReference>
<dbReference type="PANTHER" id="PTHR42985:SF40">
    <property type="entry name" value="LD47995P-RELATED"/>
    <property type="match status" value="1"/>
</dbReference>
<dbReference type="InterPro" id="IPR051163">
    <property type="entry name" value="Sodium:Solute_Symporter_SSF"/>
</dbReference>
<feature type="transmembrane region" description="Helical" evidence="12">
    <location>
        <begin position="467"/>
        <end position="488"/>
    </location>
</feature>
<evidence type="ECO:0000256" key="6">
    <source>
        <dbReference type="ARBA" id="ARBA00022989"/>
    </source>
</evidence>
<accession>A0AAQ4ENP8</accession>
<keyword evidence="7" id="KW-0915">Sodium</keyword>
<keyword evidence="9 12" id="KW-0472">Membrane</keyword>
<keyword evidence="10" id="KW-0739">Sodium transport</keyword>
<dbReference type="Gene3D" id="1.20.1730.10">
    <property type="entry name" value="Sodium/glucose cotransporter"/>
    <property type="match status" value="1"/>
</dbReference>
<name>A0AAQ4ENP8_AMBAM</name>
<gene>
    <name evidence="13" type="ORF">V5799_030269</name>
</gene>
<evidence type="ECO:0000313" key="14">
    <source>
        <dbReference type="Proteomes" id="UP001321473"/>
    </source>
</evidence>
<keyword evidence="5 12" id="KW-0812">Transmembrane</keyword>
<evidence type="ECO:0008006" key="15">
    <source>
        <dbReference type="Google" id="ProtNLM"/>
    </source>
</evidence>
<evidence type="ECO:0000256" key="1">
    <source>
        <dbReference type="ARBA" id="ARBA00004651"/>
    </source>
</evidence>
<evidence type="ECO:0000256" key="12">
    <source>
        <dbReference type="SAM" id="Phobius"/>
    </source>
</evidence>
<dbReference type="Proteomes" id="UP001321473">
    <property type="component" value="Unassembled WGS sequence"/>
</dbReference>